<proteinExistence type="predicted"/>
<organism evidence="2 3">
    <name type="scientific">Pisum sativum</name>
    <name type="common">Garden pea</name>
    <name type="synonym">Lathyrus oleraceus</name>
    <dbReference type="NCBI Taxonomy" id="3888"/>
    <lineage>
        <taxon>Eukaryota</taxon>
        <taxon>Viridiplantae</taxon>
        <taxon>Streptophyta</taxon>
        <taxon>Embryophyta</taxon>
        <taxon>Tracheophyta</taxon>
        <taxon>Spermatophyta</taxon>
        <taxon>Magnoliopsida</taxon>
        <taxon>eudicotyledons</taxon>
        <taxon>Gunneridae</taxon>
        <taxon>Pentapetalae</taxon>
        <taxon>rosids</taxon>
        <taxon>fabids</taxon>
        <taxon>Fabales</taxon>
        <taxon>Fabaceae</taxon>
        <taxon>Papilionoideae</taxon>
        <taxon>50 kb inversion clade</taxon>
        <taxon>NPAAA clade</taxon>
        <taxon>Hologalegina</taxon>
        <taxon>IRL clade</taxon>
        <taxon>Fabeae</taxon>
        <taxon>Lathyrus</taxon>
    </lineage>
</organism>
<evidence type="ECO:0000256" key="1">
    <source>
        <dbReference type="SAM" id="MobiDB-lite"/>
    </source>
</evidence>
<feature type="compositionally biased region" description="Basic and acidic residues" evidence="1">
    <location>
        <begin position="59"/>
        <end position="75"/>
    </location>
</feature>
<keyword evidence="3" id="KW-1185">Reference proteome</keyword>
<gene>
    <name evidence="2" type="ORF">KIW84_011040</name>
</gene>
<feature type="compositionally biased region" description="Polar residues" evidence="1">
    <location>
        <begin position="76"/>
        <end position="90"/>
    </location>
</feature>
<feature type="compositionally biased region" description="Basic and acidic residues" evidence="1">
    <location>
        <begin position="41"/>
        <end position="50"/>
    </location>
</feature>
<feature type="region of interest" description="Disordered" evidence="1">
    <location>
        <begin position="1"/>
        <end position="108"/>
    </location>
</feature>
<dbReference type="EMBL" id="JAMSHJ010000001">
    <property type="protein sequence ID" value="KAI5441828.1"/>
    <property type="molecule type" value="Genomic_DNA"/>
</dbReference>
<name>A0A9D4YNH8_PEA</name>
<evidence type="ECO:0000313" key="3">
    <source>
        <dbReference type="Proteomes" id="UP001058974"/>
    </source>
</evidence>
<evidence type="ECO:0000313" key="2">
    <source>
        <dbReference type="EMBL" id="KAI5441828.1"/>
    </source>
</evidence>
<protein>
    <submittedName>
        <fullName evidence="2">Uncharacterized protein</fullName>
    </submittedName>
</protein>
<comment type="caution">
    <text evidence="2">The sequence shown here is derived from an EMBL/GenBank/DDBJ whole genome shotgun (WGS) entry which is preliminary data.</text>
</comment>
<dbReference type="Gramene" id="Psat01G0104000-T1">
    <property type="protein sequence ID" value="KAI5441828.1"/>
    <property type="gene ID" value="KIW84_011040"/>
</dbReference>
<feature type="region of interest" description="Disordered" evidence="1">
    <location>
        <begin position="184"/>
        <end position="211"/>
    </location>
</feature>
<accession>A0A9D4YNH8</accession>
<dbReference type="AlphaFoldDB" id="A0A9D4YNH8"/>
<sequence length="322" mass="37009">MTEGDVLGEAVAAAEGAERQGEEEEANASPDDGTNDDADSDRDVNFDESKFWPWSDDNIEQKVQVDFDGEGEKNEQPSQITSTDSPNSDVSADCEIEETKRRTQRNRRRPTWMSDFEGYEEIGFDDGNGSITVEMSLGKEKQKEQARLVDATKFYRDLVLGKEVVNHTEGKVIQCWQHVVRSHSKGKRVEGSEHSSGQSKKHKRQSHASCESEASGAGCKIFGRVKETTMHALRDLPRAMQLWLNKVPENIKLDFFSLELAKWIDLNLTMSSKWTIYWEVDCHSLWMWRNKEMHDDNYERSLFSRIHVQCRTDKYDEAMKNN</sequence>
<dbReference type="Proteomes" id="UP001058974">
    <property type="component" value="Chromosome 1"/>
</dbReference>
<reference evidence="2 3" key="1">
    <citation type="journal article" date="2022" name="Nat. Genet.">
        <title>Improved pea reference genome and pan-genome highlight genomic features and evolutionary characteristics.</title>
        <authorList>
            <person name="Yang T."/>
            <person name="Liu R."/>
            <person name="Luo Y."/>
            <person name="Hu S."/>
            <person name="Wang D."/>
            <person name="Wang C."/>
            <person name="Pandey M.K."/>
            <person name="Ge S."/>
            <person name="Xu Q."/>
            <person name="Li N."/>
            <person name="Li G."/>
            <person name="Huang Y."/>
            <person name="Saxena R.K."/>
            <person name="Ji Y."/>
            <person name="Li M."/>
            <person name="Yan X."/>
            <person name="He Y."/>
            <person name="Liu Y."/>
            <person name="Wang X."/>
            <person name="Xiang C."/>
            <person name="Varshney R.K."/>
            <person name="Ding H."/>
            <person name="Gao S."/>
            <person name="Zong X."/>
        </authorList>
    </citation>
    <scope>NUCLEOTIDE SEQUENCE [LARGE SCALE GENOMIC DNA]</scope>
    <source>
        <strain evidence="2 3">cv. Zhongwan 6</strain>
    </source>
</reference>